<keyword evidence="1" id="KW-0547">Nucleotide-binding</keyword>
<keyword evidence="7" id="KW-1185">Reference proteome</keyword>
<feature type="domain" description="Helicase C-terminal" evidence="5">
    <location>
        <begin position="1766"/>
        <end position="1940"/>
    </location>
</feature>
<dbReference type="PROSITE" id="PS51194">
    <property type="entry name" value="HELICASE_CTER"/>
    <property type="match status" value="1"/>
</dbReference>
<dbReference type="Pfam" id="PF00004">
    <property type="entry name" value="AAA"/>
    <property type="match status" value="1"/>
</dbReference>
<feature type="compositionally biased region" description="Low complexity" evidence="3">
    <location>
        <begin position="6409"/>
        <end position="6447"/>
    </location>
</feature>
<proteinExistence type="inferred from homology"/>
<dbReference type="Gene3D" id="3.40.50.150">
    <property type="entry name" value="Vaccinia Virus protein VP39"/>
    <property type="match status" value="1"/>
</dbReference>
<dbReference type="InterPro" id="IPR003593">
    <property type="entry name" value="AAA+_ATPase"/>
</dbReference>
<dbReference type="InterPro" id="IPR029063">
    <property type="entry name" value="SAM-dependent_MTases_sf"/>
</dbReference>
<dbReference type="SUPFAM" id="SSF53335">
    <property type="entry name" value="S-adenosyl-L-methionine-dependent methyltransferases"/>
    <property type="match status" value="2"/>
</dbReference>
<dbReference type="InterPro" id="IPR000595">
    <property type="entry name" value="cNMP-bd_dom"/>
</dbReference>
<dbReference type="InterPro" id="IPR038718">
    <property type="entry name" value="SNF2-like_sf"/>
</dbReference>
<feature type="compositionally biased region" description="Low complexity" evidence="3">
    <location>
        <begin position="3048"/>
        <end position="3060"/>
    </location>
</feature>
<feature type="region of interest" description="Disordered" evidence="3">
    <location>
        <begin position="2244"/>
        <end position="2276"/>
    </location>
</feature>
<dbReference type="PROSITE" id="PS50042">
    <property type="entry name" value="CNMP_BINDING_3"/>
    <property type="match status" value="1"/>
</dbReference>
<feature type="coiled-coil region" evidence="2">
    <location>
        <begin position="4257"/>
        <end position="4284"/>
    </location>
</feature>
<feature type="compositionally biased region" description="Pro residues" evidence="3">
    <location>
        <begin position="3061"/>
        <end position="3081"/>
    </location>
</feature>
<dbReference type="InterPro" id="IPR001650">
    <property type="entry name" value="Helicase_C-like"/>
</dbReference>
<accession>A0ABS1I6R5</accession>
<dbReference type="Gene3D" id="3.40.50.10810">
    <property type="entry name" value="Tandem AAA-ATPase domain"/>
    <property type="match status" value="1"/>
</dbReference>
<dbReference type="SMART" id="SM00382">
    <property type="entry name" value="AAA"/>
    <property type="match status" value="1"/>
</dbReference>
<sequence>MSDVSMTVSGDSEDTTFALRRPPHRTPAEDYALSMTSESSAWARAEDARRAVWRAAKRGRGKAVEAALAVLAEGGLPKARRRAQRVLARAGVPHDAVAAFDDAAHLYRAASVEATHAVARLGDLGVRVPEEAARDIAAFRRQLLQAARRLNPTIGVTAVQELWGEGAALVASGAASDGRIRVAGMFERAKGLASISMDVARFDPLDTVYHEGWHSLEALLSEKDQQVLAEEFPGTEQLSHRERVAYAFGAWAARRDRSGPRAQRVFERVGRFCGRLANWLDSRGFQTAEDLFERAYEGDYGRRAAKLARRDPKALRTQRPLIGDATDPRQYSLGAAPWQPPDRFGSDDPRWRAAEARLAAAAADGDRLVAAAALDAARRQAADPLCRDTLVHMAPSALLALTEDPRPGLDRPPPDLERLRGEIADGGAEALPELTLRMPDAEARAQGFSAAPGRFSRPGDAPAGTAEVIGCRAIGIVHLAREMGIERVPVRLHLRDDAVPWPLEPRWGIMPWRPAALAGMEHPGGRARVAMPDTPAWPAEMVARSAELAPSPRLRPRLQYSTGVLSDAPAAPRNHVIADPARLGTRSPKRRAADNIAAIETLLLVEADGRLPTDDERRLLAAYSGFGGVPQVFEPWRAAEQGWQPYADALQALLDPDEYAALRESVKNAHYTDGRVATAMWDALAAAGVTASPDHPVRVLEPGCGPGWFIGLMPEALRDAAVTGIELDSVSGRIARLLYPGADIRLENFARTAIPDDWFDLAVGNVPFGKYHLFDARYADLKPTVHNHFLLKSVDLLRPGGVAALITSTFTLDAADTGVREALRDKAELVTAVRLPANWAGQSAGTEVAADLLVLRKRAEPLSSLRAAERDAVIAAEPDWIAVQSVRDPLGGPEMKVNRWFADHPDRVIGRLERSGTNYAGEHPDVTARLPRLKPSNVPERAAAELRDRLAALPTDLWKPVERSPVQAVETAPATAREGSYLLDSAGALRVVVDGALAVPAIGDRPFTAAEERLVRDGLAVRDALRRVFAAQREGRPQGERDAGRAALREAYEAFVAAHGAMRGRRAVRLLAADPDGPMLFALEQVAPDGAIHRADVFERDVLAAVTPPNRAATLDDALAIVLNESGAIDSARMAALLGTAPAEVESRLVDTGLAFEDPATRRLVTRDDYLTGDVRSRLEVARLAAQTEERFARNVQALEAVQPDPIPFYQIAARLGAPWVAPAHIRRFAAELFQIPPEAVEVGYSPVDGRWEFRVTGGHRTAPGVATTWATDRADGAELMLAALSGRPPVIKDKTKDGGHVINAEETLAARMKVREIQGAFRDWIWRDPERRAELAGVYNERFNRSVARVYDGGHLTFPTMAPEWAARARAIQKNGVWRALQGSTLLGWEAGAGKTFALVAACVEGKRMGLHRKPLLAVQATTLYGPDSVVETARAMYPAAKILAWPDKQTVTPEERRRFWGRVATGDWDLVVVPHDPFDMIPLSPALEERFLHEEKAAYREALHGLDPDESERTVKHMETRIAEIEARIEGLLKEGRRDDAVYFDDLGVDHIAVDEAHRYKNLYVPTSLGEIRGLPSQASQRAARMFARCRWLQDHGNRVLLGTGTPLSNSVAELYTLQRFLQYEDLARAGIEHFDAWAHTFADIDTTLEIDVVGRLRPVTRLAGYDNLLELRRLSDRVMDVVFVEDIPGVKRPRKLVQVVSAPPSQAQRDFIARLGTRAANLKSADPRDDNRLKIATEGRLAALDMRLADPAGREFAQSKIHQAADNVARIARDNPGTTQLAFFDVGIHPTKTSGDFTLRQLFKDLLVEAGVPAGQIADFWEAEGRERERLKDALKRGTMRVGIGSSERLGTGVNVQDRLIAVHQLDCPWLPAHVNQRDRRAERQGNPLPEVHSLRYVTEGTFDAFGWQLLTVKDRFIREFLRGTLGLRSMRDEDPAELSPAHIMAIASGNPLLLRRAQLEAEIVETEAARRAVERERDRFDREIARLGRTVADLDARLPGARDAAETACGVLDGRLPITVDGAEPADRRALGEALTALLKAEADRQQAFRADVSVPPAGERTVGAAGPWPILLPADPELRHRQTPLMVLATPDGATDIRLNLRTPLGAAGSLEAALRGVVERAEGLERMRAAAAAEIAQLRAVPLRSLGDASAIEAMKAELRKIEQILQLPDPDPQRVDAILANRMLDHAEAARRLDLALVGAENDPATRREAAAWAAAVRRLDPEQVRPAPVLLPVGHALPPPVSDGAEAGSDADVPTMVRPEPAGAEGPYPSPDQAVAGQLLDLARVGHRADIPVDAVAAEIDRRGDGWADALGWPTGRGALYRDRLSGEESALGEILGGDAWSRVALRWEPAVGPNTVRRGWLAERIVNGARSGLPDADRRRDWAAAVKEFEARFGPVDDVLGAVAERVPAAVWKTATGRAAPEAVTPAAGAAVAFKAGDRVPDDGAPFNDPAPSDAWRAGTVRILIGFPHQVDSRTLSGEVRGSFAVHETWAPEEDPRPERLSWSVSHLPSGLRANLPLPTVEAARAWADGLMALPYRWEDVRDTLPADERLDDGRPIREVAGALHRALSDAQTAEDIAEALRRSAAATAAAGRRYEAPVAGTAAARRLGLFDGESLPSNRAPLPSTGAANEATPMQNDDAQFSAGPAALGEPAVLQAHAEAQFSLGRFDALSAWIEPLEDRLARFAESAGWMTNGVEIGPDPLTGYAPDKAGRFNVTVRDGVPISGDGDGEDSRALPRYTVVETVIDDLGYLRDHVVLETTSLVRAVGVVQALTGSAFAQYGFHPDPMVLARQGGERHAREMLLANSIDGPQYSLSSDPTVQGWVRPLGDRLAAFVDEAGWTDAGRQRNYGAGRHFAPPDCADLAISTDAGDPLPGDPAPMRESRLLPRYTVTRFVADPDGDLGVAVLHTTDLGHAVGALRGMQGTPKALAAAVTEVPMASVIDGPQFSVGDIDIGPLERMLHDVATASAPFGVAPPATLTAHDPRVVRSAYTNGLIVNDGARHAGAGAGVRLTPAGRERLAAVLHQPQFAVAPQRPMPWQNQPPAASAAPAAPPSPWAPPPNVFPTTPAVPRPDAAAERDAAAKSGAGKEGRTFAGAGDTGPRPIDPSAIAERIADVRGSDALRSELLEVVDFLRDPGRYTALGAKPPKGILLVGPPGVGKTLSARALAGEAQVPFFAVTATDLMSSYISESAKNIKRLYETVGHKAGEHGAAILFIDEIDALGNRETAEGPNTQTVTERVNALLDAMDGFDAAPGILTLAATNREHDIDPAIRRAGRFDRTVRLELPTKDDRRDILAGHTARIAGHDIDVVRLAEATAGASGADLDVLVNEAALAAARRQARVVTMDDFATALARQGFGAATALPDRAATLERIAVLASGGAEDRQAATQLALKAVLEWGHAPSVAPAAWPVGRFASLSPDSKREAEQAARALVDEAVRAAADAAATPEGFLNRAVTWARLRLRKASAGFRDAHLSPAAQFSVGVQSNGKGGGLDAWVRPLEDRLADYAARAGWIAPPSGFAIDGAYGPPDAPAFLIGVSAGEPLYDEMSDELPRYVVLRRDFTYAHLVEPEVLLPAVHQAVGLAEAVGVLRAMEAGLLARDPNRVAEEVRLAAAVEGPQFSVGDGTARIDLDTLLGNGDDGRSRIVQLLPEDTQRLSGLEPLTPEQLQAAHESVDRSAGAPPAPIVSLTDGGAALRRSFERRLDLVSESTGFSDREVLGDMLSMGYDAMRNGVYFGPSDAWRRSEERYLKTLGRYRRPEDRIAVAQMVAETLAGVQATGRDFLTPILAERGVVQEALTPPPMAEFMARMMFPDAGTVQRIIDDKGYVAVADPSAGAGAGALAVAERLRELGIDAHQHLYVDATVEDPTLYHATYLQMAGAGVPATVTHGNALTGEVRERAMTAVTTRVPGLFRLSPEAPEVLRAQAQARFARNLGLVIGAGQDRDAASRAQPQAAEAEARRADGRVRRQYSLGGPTHLDRMILSAAEDGMADLSAYVTPAPLKAVSELAPPGVIEEGAKLAERLIGEAARDGVLPFGLALGDPRQHSGVAAAYRAAHAIASEPDNAANPRRASRALRQLPSFYAGDAGCLARDLDALAAGLPHGEQGRGRLLLHQLAVATEALHASPELVHLQSFGLNAPEPDSLDDALRHPYRPGLSHALQLIAHPEVETAMHAPIALGALNRAGDPQAMVRQRWELGRALVAHDLLTERLTAMRDGILGAGGNTASVDADLADLRAGRTKAVIDRAVERARREEADLERHRDLMQVLEAEGIDAAMRVLDADEGRRAARARVQYSLGTADTGTGEPPTMARLILLADMGMDRAAVADLIALASPEHGPLHPAHRAWLTGPIAVHDCGWTNAELKSPDATALKAMITAERIERIMAERAAGGEPGPAATPAEIALAMRPAIVAGARSKEAYELYAWAVISAAAGDAQRRALLTDGRPLPVDAVSGLWSSIGGDRITDAEVQDPATPLGTLWRHIAQRVRSASLDRGAAEPVAAESRPAPAEAAAASRRPYTVPAAGQPIVRLNLFEAPMSERQRSPSRSRDAARTQFALGADGADPQPLPEAGLLDRAMPTLRAIGLVSMLVQAGKLVHDGVVLVSPHVDAGIDAAAAMAHEAAGALRTAMERSDRSPEELAADLHTVLGNLLPGTGADDLRLFARTFLNVADLPLADRLREGLASIDRARGTSHAADFDRLAAEAGGILRDGFDAVAATVPSVDLDGAMTAGSEFVHGARSTGADLLESIADGIRPSPADYTAADLRGLHHWLSGDPVGQAANSIVDVSLQARQTLSDALGAAADALRPGLLEQLGAKADGLMREGETLLQGARAWLEAGAAGETASGLFARLAAFGHDLADFGRQAVERGADLLQQAGIDPASLADTAGRIAQTVQFSTGRPASHESVPFGGDVQRMAAEAALIADLARLLDAWAAAVDAAERGRPDLAGDLAVHGLSAAEMLLRAAGEPGWLSDTRGRLDAQPAARRARAAEHVAALVGPLLPQLDPASAAALSGPAGVGATLWLAEGGEDVPRDGTTERPQFSIGDALAQWTGRLPFASPAWLAESAPWRLTRDDFVQEAGRRAAEFGAEAAIGDLAAFADAPRGGVLYAADGRLSVGLDPADPARAAAQIHLHSVAARRDAGGAVPAAVLASLGADLDLLRSARRELALTPSATAAQVAELVAPPEPVQYRVAPPRLALGAAEAAALDGVAEMAVGRGARVLRRRDPDRTESGERLPSAELLLELPDGAALKALLDRVQEDQRFDWIAPSLTIDGAAVSARAASTPMRAEGRRPWLARIEGMRPDGSPQRRFVAREPVTPDRARFALGEDGVYEYRHFGRSGRESGFLRIDGGLALPVSREEALRAVPAVAPEPAARGAAQFSLGGGAMERVRTGALAGAEARQAYQDAWQQHAEALAALPADPDYALYAEACDIVAGHMWNRGFQRGDVGIATSYGNMRLPGFVKPGLGIAVIPYCSLTVPPEGITGMATVAPVEGLPPFGPEDMTWGLVHESKGSAISLRSGSLSGDFRLPESAARAADAIAVVTDWLRLDADGSFSNDALVRHRIMKEVRPHLEAAQKEDAAAWRERVSPNDPAFTGSALDALHARGFDTADTWWVGVSDGERPEIDLHRRPVFLYDNKEDAAEQSQEDVAPVYVRQTRPFADLTDWSRMRSEPEVRAVLREWFAHNGPIVADAIASRHLEDNDYDDLFERLPGEDRQTLEATWGPFGELTDDQKYEALFNAYAHGFEFDQFLHMVAEGEWVDMHHEYSGDAVDSVVGSFEAAGFGGVIYTDCYWRDNPTMLAVFDPGNLAFAPDQLPETIEQALYGAQEAAEREQAWFAARSQAEVAELTARRDAEIAAFNVTELRRQGFDVARPLWVAVPNPDLPELRDLADGDRRITLYTERADCLAFAPGAADGLTAPVAVYLDAGRRADLTATEWPQDLREAVSVWLDARPMSPNPSNHPTNGDLLRARGVADLQALVTAARDGSWHRIPDGRDLADRFLDGLQHAGFDSVVMHDRPEAGTVVVRFAQDNAAKALRVAWDRPDGVGPHRRSFGRDAVGQALATDANGTLSLGLAKRAHEAGVDLGLAALAGTEPRRGLGFRGEVADAVTPQLDDRLGIRLEQPDVPPLNSPLDRAEEVVAGVQRWLGGDAVIFWQIPSAGFVAPGAAPATILRAFDDDARRAHDAVPSLPGFSEMEQNGSSFAEMTLELKEALAAARSLTAAGVPVVVATLEENATDIQLRGWDRVGTGAVHVLYASMTADELFGPEAGTPAAAPSAAPPRPVADLYRAVAMGARRGEMPALAEAGGYVIAGTNAERAAAASPLLAERLVGTGVSATVTFAAEEGPAVARDLAAAQTRLALAETPDRRQWRFVAVDGAAPPAGRAADQAVESRPVPAAPASAAAPGSRAPAAPQAAPQPAADLEVDGEQIVLYGRLAERAADAVDWLRPRLGEGPSGRVETWFTRADAASVAGAVPDVAAALRRHGLLAADPAQTSLPLDPPQPARPVERNHAAAAAAPLDWPAGTHPEIRRLLDDLLLVETDLRGRPRDAALRDLAPLVQQGPDAVSRRHEAAAVDLAAGLRHAGAPWNDVADEHGLLAVADLARIARGHGGASVLSAHTLATARSRLAGDLGAALQAVGEPAASVARMTGVTPRVDRLIALQAMPPTPERLEALQRRSDPLVRTPESGVAAARPVTAAAPARPTPPAAPGPAPVVITPGAPSAARSPAAAPPAPAVVRPDRGPVRPSAPPPPTPPQTDAHMIREEVQSLLARINTAPGDAEVARTETRQAGMLNEHLALELGSSFGTVVPLQNGYVLYRDPTLDGRYRGAPIANFLQTAGPDGALAGIVPPSALDLLADYTGEHVRGMDETFPAALRQVRAELVQIARQVNPHAEIRVVDRLYGSDDVSIGGIADAGRRPLLGLWFETHKVCAISQDIRLGDPVETGYHEIYHSIEGLLKPEEKRVVEAAFGRPQEHGYNDRAAEAFAKWAAKRYFAGKAGQKPPAGMSGLARFADRMRNAFEGNGFQSWEDIYQRTVEGRVAERARVFDVTAKIPVREAAKIARSAGLEKLADTYEAYATFTGRWQNGLANAARSAMNTVLGRRRKEARDDGPPLTGEQLYRALRRYASDRDIRAAVEGAGYHSIRDGARLTGLLVDRDRQLQADLTTASQATPVAVEGTQPAVARGADGPVRLGVGGRTGERPAWEKTLVEFCASEPLARYARADTNRHGYQNQIEVFGWPADAPQWEVRVDDTAVRGDAGAAARVLHHQVLRQALDAGHAVPPRVAEAHPDLLPRALAAADAAIDTASRLGAPEPYSPAVPGAARRPGGDRVAARTPDGRSLAASTPEADPLWRPADRPTADRPSYAAPAPHSPTPHGPAPAVAVIERDAAPRVQAMPPLDPRSTPLSGADRRNQGQPPDALMQRIANAQAAVQPRAFLDVEAGQRQQAVTMGGRIDPRTGMVYVPQDLSSDRAAMLHARFDLYEEALARRQWLAVPPHEAREARAAGALHDPVVNGWYVDPRLDERAIERLERRFPATGRLDSAAAAQALDERRGAVLYSLGRREEERTEPRRGAPRREPASAETGGAPALQDRAVVEVRFDPVKVAAAGSDGLPSSRPTADFVSQAEAVGVPVASVVTTDPTRSTVTIHAADEGQARAVADALRENQATVGATPASAAAAPPPPPAPAPVRAAAQPFYAPAPDGPDQEARTKAIQRARGLPADQLAARIAVNEAMLLALPGGPGGAGDPGRARQRAELRAGLDVLTAETARRERATRGRALGQGMG</sequence>
<feature type="region of interest" description="Disordered" evidence="3">
    <location>
        <begin position="7340"/>
        <end position="7412"/>
    </location>
</feature>
<evidence type="ECO:0000256" key="3">
    <source>
        <dbReference type="SAM" id="MobiDB-lite"/>
    </source>
</evidence>
<dbReference type="InterPro" id="IPR003959">
    <property type="entry name" value="ATPase_AAA_core"/>
</dbReference>
<feature type="compositionally biased region" description="Basic and acidic residues" evidence="3">
    <location>
        <begin position="6697"/>
        <end position="6708"/>
    </location>
</feature>
<dbReference type="Pfam" id="PF17862">
    <property type="entry name" value="AAA_lid_3"/>
    <property type="match status" value="1"/>
</dbReference>
<feature type="coiled-coil region" evidence="2">
    <location>
        <begin position="1960"/>
        <end position="1994"/>
    </location>
</feature>
<feature type="domain" description="Cyclic nucleotide-binding" evidence="4">
    <location>
        <begin position="1504"/>
        <end position="1591"/>
    </location>
</feature>
<dbReference type="RefSeq" id="WP_200486882.1">
    <property type="nucleotide sequence ID" value="NZ_JAEPIV010000024.1"/>
</dbReference>
<organism evidence="6 7">
    <name type="scientific">Azospirillum aestuarii</name>
    <dbReference type="NCBI Taxonomy" id="2802052"/>
    <lineage>
        <taxon>Bacteria</taxon>
        <taxon>Pseudomonadati</taxon>
        <taxon>Pseudomonadota</taxon>
        <taxon>Alphaproteobacteria</taxon>
        <taxon>Rhodospirillales</taxon>
        <taxon>Azospirillaceae</taxon>
        <taxon>Azospirillum</taxon>
    </lineage>
</organism>
<feature type="compositionally biased region" description="Polar residues" evidence="3">
    <location>
        <begin position="1"/>
        <end position="10"/>
    </location>
</feature>
<evidence type="ECO:0000256" key="2">
    <source>
        <dbReference type="SAM" id="Coils"/>
    </source>
</evidence>
<protein>
    <submittedName>
        <fullName evidence="6">AAA family ATPase</fullName>
    </submittedName>
</protein>
<dbReference type="PROSITE" id="PS00674">
    <property type="entry name" value="AAA"/>
    <property type="match status" value="1"/>
</dbReference>
<dbReference type="Gene3D" id="3.40.50.300">
    <property type="entry name" value="P-loop containing nucleotide triphosphate hydrolases"/>
    <property type="match status" value="2"/>
</dbReference>
<keyword evidence="1" id="KW-0067">ATP-binding</keyword>
<dbReference type="InterPro" id="IPR003960">
    <property type="entry name" value="ATPase_AAA_CS"/>
</dbReference>
<dbReference type="PANTHER" id="PTHR41313">
    <property type="entry name" value="ADENINE-SPECIFIC METHYLTRANSFERASE"/>
    <property type="match status" value="1"/>
</dbReference>
<evidence type="ECO:0000259" key="5">
    <source>
        <dbReference type="PROSITE" id="PS51194"/>
    </source>
</evidence>
<dbReference type="SUPFAM" id="SSF52540">
    <property type="entry name" value="P-loop containing nucleoside triphosphate hydrolases"/>
    <property type="match status" value="3"/>
</dbReference>
<comment type="caution">
    <text evidence="6">The sequence shown here is derived from an EMBL/GenBank/DDBJ whole genome shotgun (WGS) entry which is preliminary data.</text>
</comment>
<evidence type="ECO:0000256" key="1">
    <source>
        <dbReference type="RuleBase" id="RU003651"/>
    </source>
</evidence>
<dbReference type="InterPro" id="IPR052933">
    <property type="entry name" value="DNA_Protect_Modify"/>
</dbReference>
<dbReference type="EMBL" id="JAEPIV010000024">
    <property type="protein sequence ID" value="MBK4722363.1"/>
    <property type="molecule type" value="Genomic_DNA"/>
</dbReference>
<feature type="region of interest" description="Disordered" evidence="3">
    <location>
        <begin position="7800"/>
        <end position="7819"/>
    </location>
</feature>
<feature type="compositionally biased region" description="Basic and acidic residues" evidence="3">
    <location>
        <begin position="7594"/>
        <end position="7613"/>
    </location>
</feature>
<feature type="compositionally biased region" description="Pro residues" evidence="3">
    <location>
        <begin position="6730"/>
        <end position="6740"/>
    </location>
</feature>
<evidence type="ECO:0000313" key="6">
    <source>
        <dbReference type="EMBL" id="MBK4722363.1"/>
    </source>
</evidence>
<dbReference type="InterPro" id="IPR041569">
    <property type="entry name" value="AAA_lid_3"/>
</dbReference>
<name>A0ABS1I6R5_9PROT</name>
<dbReference type="InterPro" id="IPR027417">
    <property type="entry name" value="P-loop_NTPase"/>
</dbReference>
<comment type="similarity">
    <text evidence="1">Belongs to the AAA ATPase family.</text>
</comment>
<dbReference type="Proteomes" id="UP000654452">
    <property type="component" value="Unassembled WGS sequence"/>
</dbReference>
<reference evidence="6 7" key="1">
    <citation type="submission" date="2021-01" db="EMBL/GenBank/DDBJ databases">
        <title>Azospirillum sp. YIM DDC1 draft genome.</title>
        <authorList>
            <person name="Wang Y.-X."/>
        </authorList>
    </citation>
    <scope>NUCLEOTIDE SEQUENCE [LARGE SCALE GENOMIC DNA]</scope>
    <source>
        <strain evidence="6 7">YIM DDC1</strain>
    </source>
</reference>
<feature type="region of interest" description="Disordered" evidence="3">
    <location>
        <begin position="6697"/>
        <end position="6786"/>
    </location>
</feature>
<feature type="region of interest" description="Disordered" evidence="3">
    <location>
        <begin position="6409"/>
        <end position="6448"/>
    </location>
</feature>
<feature type="region of interest" description="Disordered" evidence="3">
    <location>
        <begin position="1"/>
        <end position="27"/>
    </location>
</feature>
<dbReference type="Gene3D" id="1.10.8.60">
    <property type="match status" value="1"/>
</dbReference>
<feature type="region of interest" description="Disordered" evidence="3">
    <location>
        <begin position="7703"/>
        <end position="7723"/>
    </location>
</feature>
<feature type="compositionally biased region" description="Low complexity" evidence="3">
    <location>
        <begin position="6716"/>
        <end position="6729"/>
    </location>
</feature>
<feature type="region of interest" description="Disordered" evidence="3">
    <location>
        <begin position="324"/>
        <end position="344"/>
    </location>
</feature>
<evidence type="ECO:0000313" key="7">
    <source>
        <dbReference type="Proteomes" id="UP000654452"/>
    </source>
</evidence>
<feature type="region of interest" description="Disordered" evidence="3">
    <location>
        <begin position="7427"/>
        <end position="7449"/>
    </location>
</feature>
<feature type="compositionally biased region" description="Pro residues" evidence="3">
    <location>
        <begin position="6774"/>
        <end position="6783"/>
    </location>
</feature>
<keyword evidence="2" id="KW-0175">Coiled coil</keyword>
<dbReference type="PANTHER" id="PTHR41313:SF1">
    <property type="entry name" value="DNA METHYLASE ADENINE-SPECIFIC DOMAIN-CONTAINING PROTEIN"/>
    <property type="match status" value="1"/>
</dbReference>
<feature type="compositionally biased region" description="Basic and acidic residues" evidence="3">
    <location>
        <begin position="3085"/>
        <end position="3102"/>
    </location>
</feature>
<feature type="compositionally biased region" description="Low complexity" evidence="3">
    <location>
        <begin position="6741"/>
        <end position="6756"/>
    </location>
</feature>
<feature type="region of interest" description="Disordered" evidence="3">
    <location>
        <begin position="7593"/>
        <end position="7621"/>
    </location>
</feature>
<evidence type="ECO:0000259" key="4">
    <source>
        <dbReference type="PROSITE" id="PS50042"/>
    </source>
</evidence>
<feature type="region of interest" description="Disordered" evidence="3">
    <location>
        <begin position="3044"/>
        <end position="3115"/>
    </location>
</feature>
<gene>
    <name evidence="6" type="ORF">JJL56_26265</name>
</gene>
<dbReference type="CDD" id="cd02440">
    <property type="entry name" value="AdoMet_MTases"/>
    <property type="match status" value="1"/>
</dbReference>